<protein>
    <submittedName>
        <fullName evidence="3">M23 family metallopeptidase</fullName>
        <ecNumber evidence="3">3.4.24.-</ecNumber>
    </submittedName>
</protein>
<gene>
    <name evidence="3" type="ORF">P5G52_05205</name>
</gene>
<dbReference type="InterPro" id="IPR016047">
    <property type="entry name" value="M23ase_b-sheet_dom"/>
</dbReference>
<dbReference type="Gene3D" id="2.70.70.10">
    <property type="entry name" value="Glucose Permease (Domain IIA)"/>
    <property type="match status" value="1"/>
</dbReference>
<dbReference type="PANTHER" id="PTHR21666">
    <property type="entry name" value="PEPTIDASE-RELATED"/>
    <property type="match status" value="1"/>
</dbReference>
<reference evidence="3" key="1">
    <citation type="submission" date="2023-06" db="EMBL/GenBank/DDBJ databases">
        <title>MT1 and MT2 Draft Genomes of Novel Species.</title>
        <authorList>
            <person name="Venkateswaran K."/>
        </authorList>
    </citation>
    <scope>NUCLEOTIDE SEQUENCE</scope>
    <source>
        <strain evidence="3">IIF3SC-B10</strain>
    </source>
</reference>
<keyword evidence="3" id="KW-0378">Hydrolase</keyword>
<comment type="caution">
    <text evidence="3">The sequence shown here is derived from an EMBL/GenBank/DDBJ whole genome shotgun (WGS) entry which is preliminary data.</text>
</comment>
<dbReference type="InterPro" id="IPR011055">
    <property type="entry name" value="Dup_hybrid_motif"/>
</dbReference>
<dbReference type="Pfam" id="PF01551">
    <property type="entry name" value="Peptidase_M23"/>
    <property type="match status" value="1"/>
</dbReference>
<dbReference type="EMBL" id="JAROCG010000001">
    <property type="protein sequence ID" value="MDN4610261.1"/>
    <property type="molecule type" value="Genomic_DNA"/>
</dbReference>
<dbReference type="EC" id="3.4.24.-" evidence="3"/>
<proteinExistence type="predicted"/>
<feature type="domain" description="M23ase beta-sheet core" evidence="2">
    <location>
        <begin position="153"/>
        <end position="248"/>
    </location>
</feature>
<evidence type="ECO:0000256" key="1">
    <source>
        <dbReference type="ARBA" id="ARBA00022729"/>
    </source>
</evidence>
<evidence type="ECO:0000259" key="2">
    <source>
        <dbReference type="Pfam" id="PF01551"/>
    </source>
</evidence>
<dbReference type="GO" id="GO:0016787">
    <property type="term" value="F:hydrolase activity"/>
    <property type="evidence" value="ECO:0007669"/>
    <property type="project" value="UniProtKB-KW"/>
</dbReference>
<accession>A0ABT8K0B7</accession>
<sequence>MNTVLPERPRASDDRALQWVSQPTRRDLRQERAGGTTAFARLRGNAATAGIVLASAGLLLGAVAPSATTAATPAAGMQAVTAAAEAPVTFTLEGAGRAVEGVAPGIASARARSASLTPALQDRKAFGAPVDHPVLASTFGYRVNPVSGAADELHEGLDYSGACGTPVKAADAGTVVDSGWHAYGGGQRIVVDHGDGLKTTYNHLSALDVQAGTKVKRGDVLGAVGSTGNSTGCHLHFEVMVDDKKVDPKPWL</sequence>
<dbReference type="PANTHER" id="PTHR21666:SF289">
    <property type="entry name" value="L-ALA--D-GLU ENDOPEPTIDASE"/>
    <property type="match status" value="1"/>
</dbReference>
<evidence type="ECO:0000313" key="4">
    <source>
        <dbReference type="Proteomes" id="UP001174209"/>
    </source>
</evidence>
<evidence type="ECO:0000313" key="3">
    <source>
        <dbReference type="EMBL" id="MDN4610261.1"/>
    </source>
</evidence>
<organism evidence="3 4">
    <name type="scientific">Arthrobacter burdickii</name>
    <dbReference type="NCBI Taxonomy" id="3035920"/>
    <lineage>
        <taxon>Bacteria</taxon>
        <taxon>Bacillati</taxon>
        <taxon>Actinomycetota</taxon>
        <taxon>Actinomycetes</taxon>
        <taxon>Micrococcales</taxon>
        <taxon>Micrococcaceae</taxon>
        <taxon>Arthrobacter</taxon>
    </lineage>
</organism>
<dbReference type="Proteomes" id="UP001174209">
    <property type="component" value="Unassembled WGS sequence"/>
</dbReference>
<keyword evidence="4" id="KW-1185">Reference proteome</keyword>
<dbReference type="CDD" id="cd12797">
    <property type="entry name" value="M23_peptidase"/>
    <property type="match status" value="1"/>
</dbReference>
<keyword evidence="1" id="KW-0732">Signal</keyword>
<dbReference type="SUPFAM" id="SSF51261">
    <property type="entry name" value="Duplicated hybrid motif"/>
    <property type="match status" value="1"/>
</dbReference>
<dbReference type="InterPro" id="IPR050570">
    <property type="entry name" value="Cell_wall_metabolism_enzyme"/>
</dbReference>
<name>A0ABT8K0B7_9MICC</name>
<dbReference type="RefSeq" id="WP_301225290.1">
    <property type="nucleotide sequence ID" value="NZ_JAROCG010000001.1"/>
</dbReference>